<dbReference type="InterPro" id="IPR050155">
    <property type="entry name" value="HAD-like_hydrolase_sf"/>
</dbReference>
<name>A0ABS0NL37_9ACTN</name>
<evidence type="ECO:0000313" key="2">
    <source>
        <dbReference type="Proteomes" id="UP000807371"/>
    </source>
</evidence>
<dbReference type="InterPro" id="IPR036412">
    <property type="entry name" value="HAD-like_sf"/>
</dbReference>
<dbReference type="NCBIfam" id="TIGR01509">
    <property type="entry name" value="HAD-SF-IA-v3"/>
    <property type="match status" value="1"/>
</dbReference>
<sequence>MLLDFDGPVCTLLPQDRLPVLAGRFTDVIRARGIPVPDTPPLRADPLESLRFAAGTGDADLTRALEDMMCAVEAEAAGEAPATDGAATALRDLHAAGLAVVIVSNNAAEAIRIHLERVGLAHCVAAVVGRPYARPWLMKPSPAPVRRALSLLSADPSGCVLIGDSVNDVQSATAAGVRCVGYAPDGGGRLLAAGADDVISHMGDAFHAVVTGPRRGNGSNQTWQEL</sequence>
<accession>A0ABS0NL37</accession>
<dbReference type="RefSeq" id="WP_197989398.1">
    <property type="nucleotide sequence ID" value="NZ_JACYXC010000001.1"/>
</dbReference>
<proteinExistence type="predicted"/>
<dbReference type="EMBL" id="JACYXC010000001">
    <property type="protein sequence ID" value="MBH5335915.1"/>
    <property type="molecule type" value="Genomic_DNA"/>
</dbReference>
<protein>
    <submittedName>
        <fullName evidence="1">HAD family phosphatase</fullName>
    </submittedName>
</protein>
<dbReference type="InterPro" id="IPR006439">
    <property type="entry name" value="HAD-SF_hydro_IA"/>
</dbReference>
<comment type="caution">
    <text evidence="1">The sequence shown here is derived from an EMBL/GenBank/DDBJ whole genome shotgun (WGS) entry which is preliminary data.</text>
</comment>
<reference evidence="1 2" key="1">
    <citation type="submission" date="2020-09" db="EMBL/GenBank/DDBJ databases">
        <title>Biosynthesis of the nuclear factor of activated T cells inhibitor NFAT-133 and its congeners in Streptomyces pactum.</title>
        <authorList>
            <person name="Zhou W."/>
            <person name="Posri P."/>
            <person name="Abugrain M.E."/>
            <person name="Weisberg A.J."/>
            <person name="Chang J.H."/>
            <person name="Mahmud T."/>
        </authorList>
    </citation>
    <scope>NUCLEOTIDE SEQUENCE [LARGE SCALE GENOMIC DNA]</scope>
    <source>
        <strain evidence="1 2">ATCC 27456</strain>
    </source>
</reference>
<organism evidence="1 2">
    <name type="scientific">Streptomyces pactum</name>
    <dbReference type="NCBI Taxonomy" id="68249"/>
    <lineage>
        <taxon>Bacteria</taxon>
        <taxon>Bacillati</taxon>
        <taxon>Actinomycetota</taxon>
        <taxon>Actinomycetes</taxon>
        <taxon>Kitasatosporales</taxon>
        <taxon>Streptomycetaceae</taxon>
        <taxon>Streptomyces</taxon>
    </lineage>
</organism>
<evidence type="ECO:0000313" key="1">
    <source>
        <dbReference type="EMBL" id="MBH5335915.1"/>
    </source>
</evidence>
<dbReference type="PANTHER" id="PTHR43434">
    <property type="entry name" value="PHOSPHOGLYCOLATE PHOSPHATASE"/>
    <property type="match status" value="1"/>
</dbReference>
<dbReference type="Gene3D" id="3.40.50.1000">
    <property type="entry name" value="HAD superfamily/HAD-like"/>
    <property type="match status" value="1"/>
</dbReference>
<dbReference type="Pfam" id="PF00702">
    <property type="entry name" value="Hydrolase"/>
    <property type="match status" value="1"/>
</dbReference>
<gene>
    <name evidence="1" type="ORF">IHE55_14420</name>
</gene>
<dbReference type="SUPFAM" id="SSF56784">
    <property type="entry name" value="HAD-like"/>
    <property type="match status" value="1"/>
</dbReference>
<dbReference type="Proteomes" id="UP000807371">
    <property type="component" value="Unassembled WGS sequence"/>
</dbReference>
<keyword evidence="2" id="KW-1185">Reference proteome</keyword>
<dbReference type="InterPro" id="IPR023214">
    <property type="entry name" value="HAD_sf"/>
</dbReference>
<dbReference type="PANTHER" id="PTHR43434:SF1">
    <property type="entry name" value="PHOSPHOGLYCOLATE PHOSPHATASE"/>
    <property type="match status" value="1"/>
</dbReference>